<feature type="domain" description="ABC transporter" evidence="9">
    <location>
        <begin position="355"/>
        <end position="589"/>
    </location>
</feature>
<comment type="caution">
    <text evidence="11">The sequence shown here is derived from an EMBL/GenBank/DDBJ whole genome shotgun (WGS) entry which is preliminary data.</text>
</comment>
<keyword evidence="3 8" id="KW-0812">Transmembrane</keyword>
<dbReference type="InterPro" id="IPR036640">
    <property type="entry name" value="ABC1_TM_sf"/>
</dbReference>
<feature type="transmembrane region" description="Helical" evidence="8">
    <location>
        <begin position="35"/>
        <end position="56"/>
    </location>
</feature>
<dbReference type="PROSITE" id="PS50929">
    <property type="entry name" value="ABC_TM1F"/>
    <property type="match status" value="1"/>
</dbReference>
<dbReference type="EMBL" id="MPRJ01000023">
    <property type="protein sequence ID" value="OOZ36906.1"/>
    <property type="molecule type" value="Genomic_DNA"/>
</dbReference>
<gene>
    <name evidence="11" type="ORF">BOW51_05070</name>
</gene>
<keyword evidence="12" id="KW-1185">Reference proteome</keyword>
<dbReference type="OrthoDB" id="6828292at2"/>
<dbReference type="Pfam" id="PF00664">
    <property type="entry name" value="ABC_membrane"/>
    <property type="match status" value="1"/>
</dbReference>
<dbReference type="Proteomes" id="UP000190896">
    <property type="component" value="Unassembled WGS sequence"/>
</dbReference>
<dbReference type="CDD" id="cd03253">
    <property type="entry name" value="ABCC_ATM1_transporter"/>
    <property type="match status" value="1"/>
</dbReference>
<keyword evidence="6 8" id="KW-1133">Transmembrane helix</keyword>
<evidence type="ECO:0000256" key="1">
    <source>
        <dbReference type="ARBA" id="ARBA00004651"/>
    </source>
</evidence>
<feature type="transmembrane region" description="Helical" evidence="8">
    <location>
        <begin position="261"/>
        <end position="283"/>
    </location>
</feature>
<evidence type="ECO:0000256" key="6">
    <source>
        <dbReference type="ARBA" id="ARBA00022989"/>
    </source>
</evidence>
<dbReference type="InterPro" id="IPR027417">
    <property type="entry name" value="P-loop_NTPase"/>
</dbReference>
<dbReference type="GO" id="GO:0016887">
    <property type="term" value="F:ATP hydrolysis activity"/>
    <property type="evidence" value="ECO:0007669"/>
    <property type="project" value="InterPro"/>
</dbReference>
<proteinExistence type="predicted"/>
<keyword evidence="2" id="KW-0813">Transport</keyword>
<dbReference type="SMART" id="SM00382">
    <property type="entry name" value="AAA"/>
    <property type="match status" value="1"/>
</dbReference>
<dbReference type="InterPro" id="IPR039421">
    <property type="entry name" value="Type_1_exporter"/>
</dbReference>
<dbReference type="SUPFAM" id="SSF52540">
    <property type="entry name" value="P-loop containing nucleoside triphosphate hydrolases"/>
    <property type="match status" value="1"/>
</dbReference>
<evidence type="ECO:0000256" key="3">
    <source>
        <dbReference type="ARBA" id="ARBA00022692"/>
    </source>
</evidence>
<dbReference type="PROSITE" id="PS50893">
    <property type="entry name" value="ABC_TRANSPORTER_2"/>
    <property type="match status" value="1"/>
</dbReference>
<keyword evidence="5" id="KW-0067">ATP-binding</keyword>
<organism evidence="11 12">
    <name type="scientific">Solemya velesiana gill symbiont</name>
    <dbReference type="NCBI Taxonomy" id="1918948"/>
    <lineage>
        <taxon>Bacteria</taxon>
        <taxon>Pseudomonadati</taxon>
        <taxon>Pseudomonadota</taxon>
        <taxon>Gammaproteobacteria</taxon>
        <taxon>sulfur-oxidizing symbionts</taxon>
    </lineage>
</organism>
<dbReference type="InterPro" id="IPR003593">
    <property type="entry name" value="AAA+_ATPase"/>
</dbReference>
<dbReference type="Gene3D" id="3.40.50.300">
    <property type="entry name" value="P-loop containing nucleotide triphosphate hydrolases"/>
    <property type="match status" value="1"/>
</dbReference>
<evidence type="ECO:0000256" key="4">
    <source>
        <dbReference type="ARBA" id="ARBA00022741"/>
    </source>
</evidence>
<dbReference type="PANTHER" id="PTHR24221:SF402">
    <property type="entry name" value="IRON-SULFUR CLUSTERS TRANSPORTER ABCB7, MITOCHONDRIAL"/>
    <property type="match status" value="1"/>
</dbReference>
<dbReference type="InterPro" id="IPR017871">
    <property type="entry name" value="ABC_transporter-like_CS"/>
</dbReference>
<evidence type="ECO:0000256" key="8">
    <source>
        <dbReference type="SAM" id="Phobius"/>
    </source>
</evidence>
<name>A0A1T2KVY7_9GAMM</name>
<reference evidence="11 12" key="1">
    <citation type="submission" date="2016-11" db="EMBL/GenBank/DDBJ databases">
        <title>Mixed transmission modes and dynamic genome evolution in an obligate animal-bacterial symbiosis.</title>
        <authorList>
            <person name="Russell S.L."/>
            <person name="Corbett-Detig R.B."/>
            <person name="Cavanaugh C.M."/>
        </authorList>
    </citation>
    <scope>NUCLEOTIDE SEQUENCE [LARGE SCALE GENOMIC DNA]</scope>
    <source>
        <strain evidence="11">Se-Cadez</strain>
    </source>
</reference>
<dbReference type="GO" id="GO:0140359">
    <property type="term" value="F:ABC-type transporter activity"/>
    <property type="evidence" value="ECO:0007669"/>
    <property type="project" value="InterPro"/>
</dbReference>
<dbReference type="SUPFAM" id="SSF90123">
    <property type="entry name" value="ABC transporter transmembrane region"/>
    <property type="match status" value="1"/>
</dbReference>
<feature type="transmembrane region" description="Helical" evidence="8">
    <location>
        <begin position="176"/>
        <end position="197"/>
    </location>
</feature>
<feature type="domain" description="ABC transmembrane type-1" evidence="10">
    <location>
        <begin position="36"/>
        <end position="319"/>
    </location>
</feature>
<evidence type="ECO:0000313" key="12">
    <source>
        <dbReference type="Proteomes" id="UP000190896"/>
    </source>
</evidence>
<feature type="transmembrane region" description="Helical" evidence="8">
    <location>
        <begin position="68"/>
        <end position="90"/>
    </location>
</feature>
<evidence type="ECO:0000259" key="10">
    <source>
        <dbReference type="PROSITE" id="PS50929"/>
    </source>
</evidence>
<keyword evidence="7 8" id="KW-0472">Membrane</keyword>
<dbReference type="FunFam" id="3.40.50.300:FF:000186">
    <property type="entry name" value="ATP-binding cassette sub-family B member 7, mitochondrial"/>
    <property type="match status" value="1"/>
</dbReference>
<evidence type="ECO:0000256" key="7">
    <source>
        <dbReference type="ARBA" id="ARBA00023136"/>
    </source>
</evidence>
<dbReference type="GO" id="GO:0005886">
    <property type="term" value="C:plasma membrane"/>
    <property type="evidence" value="ECO:0007669"/>
    <property type="project" value="UniProtKB-SubCell"/>
</dbReference>
<dbReference type="PANTHER" id="PTHR24221">
    <property type="entry name" value="ATP-BINDING CASSETTE SUB-FAMILY B"/>
    <property type="match status" value="1"/>
</dbReference>
<protein>
    <submittedName>
        <fullName evidence="11">Metal ABC transporter permease</fullName>
    </submittedName>
</protein>
<evidence type="ECO:0000259" key="9">
    <source>
        <dbReference type="PROSITE" id="PS50893"/>
    </source>
</evidence>
<dbReference type="AlphaFoldDB" id="A0A1T2KVY7"/>
<dbReference type="GO" id="GO:0006879">
    <property type="term" value="P:intracellular iron ion homeostasis"/>
    <property type="evidence" value="ECO:0007669"/>
    <property type="project" value="TreeGrafter"/>
</dbReference>
<evidence type="ECO:0000256" key="2">
    <source>
        <dbReference type="ARBA" id="ARBA00022448"/>
    </source>
</evidence>
<sequence>MSHITHAHTRPHEDRRDWQNLRGMTPYLWDYRGRALLALACLVLAKMANVGIPLVLKEIVDSLEKSEQTMLVLPVFLLVAYGVLKVGSSLFNELRDVVFARVRYHAMRRLSTQVLSHLHNLSLRFHLERKTGAISRDLERGTRSVSTILNYMVFSILPMLVEFALVAGVLLIQYDIVFTLVTFGTVAVYVVFTLAVTEWRMDYRLQMNRLESQSSGQALDSLINYETVKYFGNEQLELERFDGTLGEWEGKAVMSTTSMSILNFGQGAIIGIGVMIIMFFAANGVVEGSMSIGDLVLVNAFLLQLFIPLNFLGIVYRQIKYSLADMDLIFKLLEREPEIQDKPDASPLDLQEGEVRFEQVDFSYQPDRAILHGVDFTVRPGEKIAVVGHSGAGKSTLSRLLFRFYDVSGGRVTIDGQDLREVTQESLREAIGIVPQDTVLFNDTIYYNLAYGRPEASRAEVEAAAGMAHIREFIESLPQGYETVVGERGLKLSGGEKQRIAIARAILKRPRILVFDEATSSLDSKTEQAIQKTLREVAQDRTTLVIAHRLSTVVDADRILVMDQGLIVEQGSHRELMAKERIYQHMWLLQQEERDLLSEDES</sequence>
<dbReference type="InterPro" id="IPR011527">
    <property type="entry name" value="ABC1_TM_dom"/>
</dbReference>
<feature type="transmembrane region" description="Helical" evidence="8">
    <location>
        <begin position="148"/>
        <end position="170"/>
    </location>
</feature>
<dbReference type="RefSeq" id="WP_078486426.1">
    <property type="nucleotide sequence ID" value="NZ_MPRJ01000023.1"/>
</dbReference>
<dbReference type="CDD" id="cd18582">
    <property type="entry name" value="ABC_6TM_ATM1_ABCB7"/>
    <property type="match status" value="1"/>
</dbReference>
<dbReference type="PROSITE" id="PS00211">
    <property type="entry name" value="ABC_TRANSPORTER_1"/>
    <property type="match status" value="1"/>
</dbReference>
<accession>A0A1T2KVY7</accession>
<dbReference type="Pfam" id="PF00005">
    <property type="entry name" value="ABC_tran"/>
    <property type="match status" value="1"/>
</dbReference>
<feature type="transmembrane region" description="Helical" evidence="8">
    <location>
        <begin position="295"/>
        <end position="316"/>
    </location>
</feature>
<evidence type="ECO:0000313" key="11">
    <source>
        <dbReference type="EMBL" id="OOZ36906.1"/>
    </source>
</evidence>
<comment type="subcellular location">
    <subcellularLocation>
        <location evidence="1">Cell membrane</location>
        <topology evidence="1">Multi-pass membrane protein</topology>
    </subcellularLocation>
</comment>
<keyword evidence="4" id="KW-0547">Nucleotide-binding</keyword>
<dbReference type="GO" id="GO:0005524">
    <property type="term" value="F:ATP binding"/>
    <property type="evidence" value="ECO:0007669"/>
    <property type="project" value="UniProtKB-KW"/>
</dbReference>
<dbReference type="Gene3D" id="1.20.1560.10">
    <property type="entry name" value="ABC transporter type 1, transmembrane domain"/>
    <property type="match status" value="1"/>
</dbReference>
<evidence type="ECO:0000256" key="5">
    <source>
        <dbReference type="ARBA" id="ARBA00022840"/>
    </source>
</evidence>
<dbReference type="InterPro" id="IPR003439">
    <property type="entry name" value="ABC_transporter-like_ATP-bd"/>
</dbReference>